<name>A0AC60Q800_IXOPE</name>
<comment type="caution">
    <text evidence="1">The sequence shown here is derived from an EMBL/GenBank/DDBJ whole genome shotgun (WGS) entry which is preliminary data.</text>
</comment>
<proteinExistence type="predicted"/>
<accession>A0AC60Q800</accession>
<keyword evidence="2" id="KW-1185">Reference proteome</keyword>
<organism evidence="1 2">
    <name type="scientific">Ixodes persulcatus</name>
    <name type="common">Taiga tick</name>
    <dbReference type="NCBI Taxonomy" id="34615"/>
    <lineage>
        <taxon>Eukaryota</taxon>
        <taxon>Metazoa</taxon>
        <taxon>Ecdysozoa</taxon>
        <taxon>Arthropoda</taxon>
        <taxon>Chelicerata</taxon>
        <taxon>Arachnida</taxon>
        <taxon>Acari</taxon>
        <taxon>Parasitiformes</taxon>
        <taxon>Ixodida</taxon>
        <taxon>Ixodoidea</taxon>
        <taxon>Ixodidae</taxon>
        <taxon>Ixodinae</taxon>
        <taxon>Ixodes</taxon>
    </lineage>
</organism>
<sequence>MMTDPDYPATPHSCHPEIDAPVAKALANRFMMEVRTEIRQNRKRPRESFDNAVLSVEERFSEQSSEVQEAVRELQITKDLRPFLQLQDNTDSRRMLILFADKDLDALQNAQYVLGDGNFKYNSKEFHNPGQLYTLHAVVNGESQPIVYMLMQALDIIGALATTTPCIFDNEAAVIIATKNVFSTTSGTPKGPRTTNMVEGWHNGLHSRLSAYHPALAELIQFIQVSQFASQNRIQALLRDPLAVASAPSRQVRERNEKLREEMALFSSYVSATAPTFQDIINYLDRVAAFGLLVQ</sequence>
<evidence type="ECO:0000313" key="1">
    <source>
        <dbReference type="EMBL" id="KAG0428879.1"/>
    </source>
</evidence>
<gene>
    <name evidence="1" type="ORF">HPB47_024151</name>
</gene>
<protein>
    <submittedName>
        <fullName evidence="1">Uncharacterized protein</fullName>
    </submittedName>
</protein>
<dbReference type="Proteomes" id="UP000805193">
    <property type="component" value="Unassembled WGS sequence"/>
</dbReference>
<reference evidence="1 2" key="1">
    <citation type="journal article" date="2020" name="Cell">
        <title>Large-Scale Comparative Analyses of Tick Genomes Elucidate Their Genetic Diversity and Vector Capacities.</title>
        <authorList>
            <consortium name="Tick Genome and Microbiome Consortium (TIGMIC)"/>
            <person name="Jia N."/>
            <person name="Wang J."/>
            <person name="Shi W."/>
            <person name="Du L."/>
            <person name="Sun Y."/>
            <person name="Zhan W."/>
            <person name="Jiang J.F."/>
            <person name="Wang Q."/>
            <person name="Zhang B."/>
            <person name="Ji P."/>
            <person name="Bell-Sakyi L."/>
            <person name="Cui X.M."/>
            <person name="Yuan T.T."/>
            <person name="Jiang B.G."/>
            <person name="Yang W.F."/>
            <person name="Lam T.T."/>
            <person name="Chang Q.C."/>
            <person name="Ding S.J."/>
            <person name="Wang X.J."/>
            <person name="Zhu J.G."/>
            <person name="Ruan X.D."/>
            <person name="Zhao L."/>
            <person name="Wei J.T."/>
            <person name="Ye R.Z."/>
            <person name="Que T.C."/>
            <person name="Du C.H."/>
            <person name="Zhou Y.H."/>
            <person name="Cheng J.X."/>
            <person name="Dai P.F."/>
            <person name="Guo W.B."/>
            <person name="Han X.H."/>
            <person name="Huang E.J."/>
            <person name="Li L.F."/>
            <person name="Wei W."/>
            <person name="Gao Y.C."/>
            <person name="Liu J.Z."/>
            <person name="Shao H.Z."/>
            <person name="Wang X."/>
            <person name="Wang C.C."/>
            <person name="Yang T.C."/>
            <person name="Huo Q.B."/>
            <person name="Li W."/>
            <person name="Chen H.Y."/>
            <person name="Chen S.E."/>
            <person name="Zhou L.G."/>
            <person name="Ni X.B."/>
            <person name="Tian J.H."/>
            <person name="Sheng Y."/>
            <person name="Liu T."/>
            <person name="Pan Y.S."/>
            <person name="Xia L.Y."/>
            <person name="Li J."/>
            <person name="Zhao F."/>
            <person name="Cao W.C."/>
        </authorList>
    </citation>
    <scope>NUCLEOTIDE SEQUENCE [LARGE SCALE GENOMIC DNA]</scope>
    <source>
        <strain evidence="1">Iper-2018</strain>
    </source>
</reference>
<evidence type="ECO:0000313" key="2">
    <source>
        <dbReference type="Proteomes" id="UP000805193"/>
    </source>
</evidence>
<dbReference type="EMBL" id="JABSTQ010009470">
    <property type="protein sequence ID" value="KAG0428879.1"/>
    <property type="molecule type" value="Genomic_DNA"/>
</dbReference>